<keyword evidence="3" id="KW-1185">Reference proteome</keyword>
<dbReference type="Pfam" id="PF13338">
    <property type="entry name" value="AbiEi_4"/>
    <property type="match status" value="1"/>
</dbReference>
<proteinExistence type="predicted"/>
<accession>A0A428VXI9</accession>
<feature type="domain" description="AbiEi antitoxin N-terminal" evidence="1">
    <location>
        <begin position="10"/>
        <end position="58"/>
    </location>
</feature>
<comment type="caution">
    <text evidence="2">The sequence shown here is derived from an EMBL/GenBank/DDBJ whole genome shotgun (WGS) entry which is preliminary data.</text>
</comment>
<sequence length="198" mass="22401">MTVDRRDLRRRLFELAAQQGGYFTAAQAKSLGYSHQAQAHHVGADNWWRVDRGLFRLVEWVPGVHDELARWTLWSRGRAIVSHESAMAVHDIGEFESRYIHLTVPPGFTMRDEAVALHYAELPTDDVSARSGYRVTTPLRTLIDIAANAADEDQLARAIADARRAGLVTTRRLRSRAETLDPRAALYIERAIQQAETQ</sequence>
<dbReference type="RefSeq" id="WP_026468598.1">
    <property type="nucleotide sequence ID" value="NZ_QHHU01000103.1"/>
</dbReference>
<protein>
    <recommendedName>
        <fullName evidence="1">AbiEi antitoxin N-terminal domain-containing protein</fullName>
    </recommendedName>
</protein>
<dbReference type="OrthoDB" id="3192636at2"/>
<reference evidence="2 3" key="1">
    <citation type="submission" date="2018-05" db="EMBL/GenBank/DDBJ databases">
        <title>Evolution of GPA BGCs.</title>
        <authorList>
            <person name="Waglechner N."/>
            <person name="Wright G.D."/>
        </authorList>
    </citation>
    <scope>NUCLEOTIDE SEQUENCE [LARGE SCALE GENOMIC DNA]</scope>
    <source>
        <strain evidence="2 3">DSM 5908</strain>
    </source>
</reference>
<gene>
    <name evidence="2" type="ORF">DMA12_43760</name>
</gene>
<evidence type="ECO:0000313" key="2">
    <source>
        <dbReference type="EMBL" id="RSM35546.1"/>
    </source>
</evidence>
<evidence type="ECO:0000259" key="1">
    <source>
        <dbReference type="Pfam" id="PF13338"/>
    </source>
</evidence>
<evidence type="ECO:0000313" key="3">
    <source>
        <dbReference type="Proteomes" id="UP000286716"/>
    </source>
</evidence>
<dbReference type="EMBL" id="QHHU01000103">
    <property type="protein sequence ID" value="RSM35546.1"/>
    <property type="molecule type" value="Genomic_DNA"/>
</dbReference>
<dbReference type="Proteomes" id="UP000286716">
    <property type="component" value="Unassembled WGS sequence"/>
</dbReference>
<dbReference type="InterPro" id="IPR025159">
    <property type="entry name" value="AbiEi_N"/>
</dbReference>
<name>A0A428VXI9_AMYBA</name>
<dbReference type="AlphaFoldDB" id="A0A428VXI9"/>
<organism evidence="2 3">
    <name type="scientific">Amycolatopsis balhimycina DSM 5908</name>
    <dbReference type="NCBI Taxonomy" id="1081091"/>
    <lineage>
        <taxon>Bacteria</taxon>
        <taxon>Bacillati</taxon>
        <taxon>Actinomycetota</taxon>
        <taxon>Actinomycetes</taxon>
        <taxon>Pseudonocardiales</taxon>
        <taxon>Pseudonocardiaceae</taxon>
        <taxon>Amycolatopsis</taxon>
    </lineage>
</organism>